<evidence type="ECO:0000256" key="1">
    <source>
        <dbReference type="PIRSR" id="PIRSR005902-1"/>
    </source>
</evidence>
<sequence>MRSKFNSKLKLLNIHTHRPNQANAIFNQETATQQTKYCYSLGLHPWYLDTNWESLLQEMKTKSDDPNLFAIGECGFDLLKGPKEAIQIAAFEAQLHWAKELGIPIIMHQVKGLHVLQQSLKHFKDPPAIVWHGFMGKSSSFQSLMNFPIYFSFGAAICKDHKLTIATLEALPLERIFFETDDSDFTIEQVFSKASLILRLPVEKLARQVIENWNHISKRKIHE</sequence>
<dbReference type="Gene3D" id="3.20.20.140">
    <property type="entry name" value="Metal-dependent hydrolases"/>
    <property type="match status" value="1"/>
</dbReference>
<dbReference type="InterPro" id="IPR001130">
    <property type="entry name" value="TatD-like"/>
</dbReference>
<accession>A0A239DFB8</accession>
<dbReference type="InterPro" id="IPR032466">
    <property type="entry name" value="Metal_Hydrolase"/>
</dbReference>
<feature type="binding site" evidence="1">
    <location>
        <position position="132"/>
    </location>
    <ligand>
        <name>a divalent metal cation</name>
        <dbReference type="ChEBI" id="CHEBI:60240"/>
        <label>2</label>
    </ligand>
</feature>
<gene>
    <name evidence="2" type="ORF">SAMN06295967_1076</name>
</gene>
<organism evidence="2 3">
    <name type="scientific">Belliella buryatensis</name>
    <dbReference type="NCBI Taxonomy" id="1500549"/>
    <lineage>
        <taxon>Bacteria</taxon>
        <taxon>Pseudomonadati</taxon>
        <taxon>Bacteroidota</taxon>
        <taxon>Cytophagia</taxon>
        <taxon>Cytophagales</taxon>
        <taxon>Cyclobacteriaceae</taxon>
        <taxon>Belliella</taxon>
    </lineage>
</organism>
<evidence type="ECO:0000313" key="3">
    <source>
        <dbReference type="Proteomes" id="UP000198480"/>
    </source>
</evidence>
<reference evidence="3" key="1">
    <citation type="submission" date="2017-06" db="EMBL/GenBank/DDBJ databases">
        <authorList>
            <person name="Varghese N."/>
            <person name="Submissions S."/>
        </authorList>
    </citation>
    <scope>NUCLEOTIDE SEQUENCE [LARGE SCALE GENOMIC DNA]</scope>
    <source>
        <strain evidence="3">5C</strain>
    </source>
</reference>
<feature type="binding site" evidence="1">
    <location>
        <position position="73"/>
    </location>
    <ligand>
        <name>a divalent metal cation</name>
        <dbReference type="ChEBI" id="CHEBI:60240"/>
        <label>1</label>
    </ligand>
</feature>
<dbReference type="PANTHER" id="PTHR47176">
    <property type="entry name" value="OSJNBA0020J04.13 PROTEIN"/>
    <property type="match status" value="1"/>
</dbReference>
<dbReference type="AlphaFoldDB" id="A0A239DFB8"/>
<dbReference type="SUPFAM" id="SSF51556">
    <property type="entry name" value="Metallo-dependent hydrolases"/>
    <property type="match status" value="1"/>
</dbReference>
<dbReference type="PANTHER" id="PTHR47176:SF1">
    <property type="entry name" value="OS04G0577500 PROTEIN"/>
    <property type="match status" value="1"/>
</dbReference>
<proteinExistence type="predicted"/>
<dbReference type="Proteomes" id="UP000198480">
    <property type="component" value="Unassembled WGS sequence"/>
</dbReference>
<evidence type="ECO:0000313" key="2">
    <source>
        <dbReference type="EMBL" id="SNS30524.1"/>
    </source>
</evidence>
<dbReference type="GO" id="GO:0016788">
    <property type="term" value="F:hydrolase activity, acting on ester bonds"/>
    <property type="evidence" value="ECO:0007669"/>
    <property type="project" value="InterPro"/>
</dbReference>
<keyword evidence="3" id="KW-1185">Reference proteome</keyword>
<feature type="binding site" evidence="1">
    <location>
        <position position="181"/>
    </location>
    <ligand>
        <name>a divalent metal cation</name>
        <dbReference type="ChEBI" id="CHEBI:60240"/>
        <label>1</label>
    </ligand>
</feature>
<dbReference type="EMBL" id="FZOK01000007">
    <property type="protein sequence ID" value="SNS30524.1"/>
    <property type="molecule type" value="Genomic_DNA"/>
</dbReference>
<dbReference type="Pfam" id="PF01026">
    <property type="entry name" value="TatD_DNase"/>
    <property type="match status" value="1"/>
</dbReference>
<dbReference type="GO" id="GO:0046872">
    <property type="term" value="F:metal ion binding"/>
    <property type="evidence" value="ECO:0007669"/>
    <property type="project" value="UniProtKB-KW"/>
</dbReference>
<name>A0A239DFB8_9BACT</name>
<keyword evidence="1" id="KW-0479">Metal-binding</keyword>
<protein>
    <submittedName>
        <fullName evidence="2">TatD DNase family protein</fullName>
    </submittedName>
</protein>
<dbReference type="PIRSF" id="PIRSF005902">
    <property type="entry name" value="DNase_TatD"/>
    <property type="match status" value="1"/>
</dbReference>
<feature type="binding site" evidence="1">
    <location>
        <position position="108"/>
    </location>
    <ligand>
        <name>a divalent metal cation</name>
        <dbReference type="ChEBI" id="CHEBI:60240"/>
        <label>2</label>
    </ligand>
</feature>